<feature type="domain" description="HTH arsR-type" evidence="4">
    <location>
        <begin position="14"/>
        <end position="109"/>
    </location>
</feature>
<dbReference type="PRINTS" id="PR00778">
    <property type="entry name" value="HTHARSR"/>
</dbReference>
<dbReference type="RefSeq" id="WP_183853382.1">
    <property type="nucleotide sequence ID" value="NZ_JACHOO010000002.1"/>
</dbReference>
<dbReference type="Proteomes" id="UP000523821">
    <property type="component" value="Unassembled WGS sequence"/>
</dbReference>
<accession>A0A7W9CUU6</accession>
<dbReference type="InterPro" id="IPR011991">
    <property type="entry name" value="ArsR-like_HTH"/>
</dbReference>
<dbReference type="SMART" id="SM00418">
    <property type="entry name" value="HTH_ARSR"/>
    <property type="match status" value="1"/>
</dbReference>
<dbReference type="CDD" id="cd00090">
    <property type="entry name" value="HTH_ARSR"/>
    <property type="match status" value="1"/>
</dbReference>
<comment type="caution">
    <text evidence="5">The sequence shown here is derived from an EMBL/GenBank/DDBJ whole genome shotgun (WGS) entry which is preliminary data.</text>
</comment>
<evidence type="ECO:0000256" key="2">
    <source>
        <dbReference type="ARBA" id="ARBA00023125"/>
    </source>
</evidence>
<evidence type="ECO:0000313" key="5">
    <source>
        <dbReference type="EMBL" id="MBB5752064.1"/>
    </source>
</evidence>
<sequence length="120" mass="12368">MSGAPRIATHDLAALEARAGEAAALLALMANEKRLLLLCHLCGVGEAPVGALAEAVGLSQSAASQHLARLREEGVVAFRRDGQTLHYRVGHAGALRLLATLKDLFCPADLPAGAPKGTTP</sequence>
<dbReference type="SUPFAM" id="SSF46785">
    <property type="entry name" value="Winged helix' DNA-binding domain"/>
    <property type="match status" value="1"/>
</dbReference>
<dbReference type="GO" id="GO:0003700">
    <property type="term" value="F:DNA-binding transcription factor activity"/>
    <property type="evidence" value="ECO:0007669"/>
    <property type="project" value="InterPro"/>
</dbReference>
<dbReference type="PANTHER" id="PTHR33154:SF28">
    <property type="entry name" value="HTH-TYPE TRANSCRIPTIONAL REGULATOR YGAV-RELATED"/>
    <property type="match status" value="1"/>
</dbReference>
<evidence type="ECO:0000259" key="4">
    <source>
        <dbReference type="PROSITE" id="PS50987"/>
    </source>
</evidence>
<gene>
    <name evidence="5" type="ORF">GGQ63_001116</name>
</gene>
<keyword evidence="2 5" id="KW-0238">DNA-binding</keyword>
<evidence type="ECO:0000256" key="1">
    <source>
        <dbReference type="ARBA" id="ARBA00023015"/>
    </source>
</evidence>
<dbReference type="EMBL" id="JACHOO010000002">
    <property type="protein sequence ID" value="MBB5752064.1"/>
    <property type="molecule type" value="Genomic_DNA"/>
</dbReference>
<reference evidence="5 6" key="1">
    <citation type="submission" date="2020-08" db="EMBL/GenBank/DDBJ databases">
        <title>Genomic Encyclopedia of Type Strains, Phase IV (KMG-IV): sequencing the most valuable type-strain genomes for metagenomic binning, comparative biology and taxonomic classification.</title>
        <authorList>
            <person name="Goeker M."/>
        </authorList>
    </citation>
    <scope>NUCLEOTIDE SEQUENCE [LARGE SCALE GENOMIC DNA]</scope>
    <source>
        <strain evidence="5 6">DSM 16268</strain>
    </source>
</reference>
<evidence type="ECO:0000256" key="3">
    <source>
        <dbReference type="ARBA" id="ARBA00023163"/>
    </source>
</evidence>
<organism evidence="5 6">
    <name type="scientific">Prosthecomicrobium pneumaticum</name>
    <dbReference type="NCBI Taxonomy" id="81895"/>
    <lineage>
        <taxon>Bacteria</taxon>
        <taxon>Pseudomonadati</taxon>
        <taxon>Pseudomonadota</taxon>
        <taxon>Alphaproteobacteria</taxon>
        <taxon>Hyphomicrobiales</taxon>
        <taxon>Kaistiaceae</taxon>
        <taxon>Prosthecomicrobium</taxon>
    </lineage>
</organism>
<dbReference type="InterPro" id="IPR001845">
    <property type="entry name" value="HTH_ArsR_DNA-bd_dom"/>
</dbReference>
<keyword evidence="6" id="KW-1185">Reference proteome</keyword>
<protein>
    <submittedName>
        <fullName evidence="5">DNA-binding transcriptional ArsR family regulator</fullName>
    </submittedName>
</protein>
<dbReference type="InterPro" id="IPR051081">
    <property type="entry name" value="HTH_MetalResp_TranReg"/>
</dbReference>
<name>A0A7W9CUU6_9HYPH</name>
<evidence type="ECO:0000313" key="6">
    <source>
        <dbReference type="Proteomes" id="UP000523821"/>
    </source>
</evidence>
<dbReference type="InterPro" id="IPR036390">
    <property type="entry name" value="WH_DNA-bd_sf"/>
</dbReference>
<dbReference type="GO" id="GO:0003677">
    <property type="term" value="F:DNA binding"/>
    <property type="evidence" value="ECO:0007669"/>
    <property type="project" value="UniProtKB-KW"/>
</dbReference>
<dbReference type="PROSITE" id="PS50987">
    <property type="entry name" value="HTH_ARSR_2"/>
    <property type="match status" value="1"/>
</dbReference>
<dbReference type="Gene3D" id="1.10.10.10">
    <property type="entry name" value="Winged helix-like DNA-binding domain superfamily/Winged helix DNA-binding domain"/>
    <property type="match status" value="1"/>
</dbReference>
<keyword evidence="1" id="KW-0805">Transcription regulation</keyword>
<dbReference type="PANTHER" id="PTHR33154">
    <property type="entry name" value="TRANSCRIPTIONAL REGULATOR, ARSR FAMILY"/>
    <property type="match status" value="1"/>
</dbReference>
<dbReference type="AlphaFoldDB" id="A0A7W9CUU6"/>
<dbReference type="Pfam" id="PF01022">
    <property type="entry name" value="HTH_5"/>
    <property type="match status" value="1"/>
</dbReference>
<dbReference type="NCBIfam" id="NF033788">
    <property type="entry name" value="HTH_metalloreg"/>
    <property type="match status" value="1"/>
</dbReference>
<proteinExistence type="predicted"/>
<dbReference type="InterPro" id="IPR036388">
    <property type="entry name" value="WH-like_DNA-bd_sf"/>
</dbReference>
<keyword evidence="3" id="KW-0804">Transcription</keyword>